<dbReference type="STRING" id="418985.A0A1V9XNT4"/>
<dbReference type="OrthoDB" id="6492213at2759"/>
<dbReference type="Proteomes" id="UP000192247">
    <property type="component" value="Unassembled WGS sequence"/>
</dbReference>
<dbReference type="CDD" id="cd09628">
    <property type="entry name" value="DOMON_SDR_2_like"/>
    <property type="match status" value="1"/>
</dbReference>
<feature type="domain" description="Reelin" evidence="21">
    <location>
        <begin position="23"/>
        <end position="189"/>
    </location>
</feature>
<evidence type="ECO:0000256" key="19">
    <source>
        <dbReference type="SAM" id="Phobius"/>
    </source>
</evidence>
<dbReference type="CDD" id="cd08544">
    <property type="entry name" value="Reeler"/>
    <property type="match status" value="1"/>
</dbReference>
<evidence type="ECO:0000256" key="12">
    <source>
        <dbReference type="ARBA" id="ARBA00022859"/>
    </source>
</evidence>
<evidence type="ECO:0000256" key="5">
    <source>
        <dbReference type="ARBA" id="ARBA00009195"/>
    </source>
</evidence>
<keyword evidence="23" id="KW-1185">Reference proteome</keyword>
<accession>A0A1V9XNT4</accession>
<dbReference type="Pfam" id="PF03351">
    <property type="entry name" value="DOMON"/>
    <property type="match status" value="1"/>
</dbReference>
<dbReference type="InterPro" id="IPR002861">
    <property type="entry name" value="Reeler_dom"/>
</dbReference>
<keyword evidence="17 19" id="KW-0472">Membrane</keyword>
<evidence type="ECO:0000256" key="14">
    <source>
        <dbReference type="ARBA" id="ARBA00022989"/>
    </source>
</evidence>
<feature type="transmembrane region" description="Helical" evidence="19">
    <location>
        <begin position="12"/>
        <end position="34"/>
    </location>
</feature>
<dbReference type="PANTHER" id="PTHR45828:SF9">
    <property type="entry name" value="CELL WALL INTEGRITY AND STRESS RESPONSE COMPONENT 4-LIKE-RELATED"/>
    <property type="match status" value="1"/>
</dbReference>
<keyword evidence="6" id="KW-0813">Transport</keyword>
<evidence type="ECO:0000256" key="13">
    <source>
        <dbReference type="ARBA" id="ARBA00022982"/>
    </source>
</evidence>
<dbReference type="InterPro" id="IPR006593">
    <property type="entry name" value="Cyt_b561/ferric_Rdtase_TM"/>
</dbReference>
<dbReference type="InParanoid" id="A0A1V9XNT4"/>
<evidence type="ECO:0000256" key="16">
    <source>
        <dbReference type="ARBA" id="ARBA00023022"/>
    </source>
</evidence>
<dbReference type="InterPro" id="IPR005018">
    <property type="entry name" value="DOMON_domain"/>
</dbReference>
<dbReference type="Pfam" id="PF03188">
    <property type="entry name" value="Cytochrom_B561"/>
    <property type="match status" value="1"/>
</dbReference>
<dbReference type="CDD" id="cd08760">
    <property type="entry name" value="Cyt_b561_FRRS1_like"/>
    <property type="match status" value="1"/>
</dbReference>
<keyword evidence="15" id="KW-0408">Iron</keyword>
<evidence type="ECO:0000256" key="9">
    <source>
        <dbReference type="ARBA" id="ARBA00022588"/>
    </source>
</evidence>
<evidence type="ECO:0000259" key="20">
    <source>
        <dbReference type="PROSITE" id="PS50939"/>
    </source>
</evidence>
<dbReference type="PANTHER" id="PTHR45828">
    <property type="entry name" value="CYTOCHROME B561/FERRIC REDUCTASE TRANSMEMBRANE"/>
    <property type="match status" value="1"/>
</dbReference>
<keyword evidence="18" id="KW-0325">Glycoprotein</keyword>
<dbReference type="GO" id="GO:0045087">
    <property type="term" value="P:innate immune response"/>
    <property type="evidence" value="ECO:0007669"/>
    <property type="project" value="UniProtKB-KW"/>
</dbReference>
<feature type="domain" description="Cytochrome b561" evidence="20">
    <location>
        <begin position="337"/>
        <end position="539"/>
    </location>
</feature>
<comment type="similarity">
    <text evidence="5">Belongs to the FRRS1 family.</text>
</comment>
<feature type="transmembrane region" description="Helical" evidence="19">
    <location>
        <begin position="582"/>
        <end position="604"/>
    </location>
</feature>
<feature type="transmembrane region" description="Helical" evidence="19">
    <location>
        <begin position="413"/>
        <end position="437"/>
    </location>
</feature>
<dbReference type="Gene3D" id="1.20.120.1770">
    <property type="match status" value="1"/>
</dbReference>
<evidence type="ECO:0000256" key="2">
    <source>
        <dbReference type="ARBA" id="ARBA00004141"/>
    </source>
</evidence>
<dbReference type="GO" id="GO:0005576">
    <property type="term" value="C:extracellular region"/>
    <property type="evidence" value="ECO:0007669"/>
    <property type="project" value="UniProtKB-SubCell"/>
</dbReference>
<keyword evidence="7" id="KW-0964">Secreted</keyword>
<dbReference type="GO" id="GO:0042742">
    <property type="term" value="P:defense response to bacterium"/>
    <property type="evidence" value="ECO:0007669"/>
    <property type="project" value="UniProtKB-KW"/>
</dbReference>
<comment type="cofactor">
    <cofactor evidence="1">
        <name>heme b</name>
        <dbReference type="ChEBI" id="CHEBI:60344"/>
    </cofactor>
</comment>
<evidence type="ECO:0000256" key="18">
    <source>
        <dbReference type="ARBA" id="ARBA00023180"/>
    </source>
</evidence>
<gene>
    <name evidence="22" type="ORF">BIW11_08605</name>
</gene>
<dbReference type="Pfam" id="PF02014">
    <property type="entry name" value="Reeler"/>
    <property type="match status" value="1"/>
</dbReference>
<dbReference type="InterPro" id="IPR042307">
    <property type="entry name" value="Reeler_sf"/>
</dbReference>
<organism evidence="22 23">
    <name type="scientific">Tropilaelaps mercedesae</name>
    <dbReference type="NCBI Taxonomy" id="418985"/>
    <lineage>
        <taxon>Eukaryota</taxon>
        <taxon>Metazoa</taxon>
        <taxon>Ecdysozoa</taxon>
        <taxon>Arthropoda</taxon>
        <taxon>Chelicerata</taxon>
        <taxon>Arachnida</taxon>
        <taxon>Acari</taxon>
        <taxon>Parasitiformes</taxon>
        <taxon>Mesostigmata</taxon>
        <taxon>Gamasina</taxon>
        <taxon>Dermanyssoidea</taxon>
        <taxon>Laelapidae</taxon>
        <taxon>Tropilaelaps</taxon>
    </lineage>
</organism>
<reference evidence="22 23" key="1">
    <citation type="journal article" date="2017" name="Gigascience">
        <title>Draft genome of the honey bee ectoparasitic mite, Tropilaelaps mercedesae, is shaped by the parasitic life history.</title>
        <authorList>
            <person name="Dong X."/>
            <person name="Armstrong S.D."/>
            <person name="Xia D."/>
            <person name="Makepeace B.L."/>
            <person name="Darby A.C."/>
            <person name="Kadowaki T."/>
        </authorList>
    </citation>
    <scope>NUCLEOTIDE SEQUENCE [LARGE SCALE GENOMIC DNA]</scope>
    <source>
        <strain evidence="22">Wuxi-XJTLU</strain>
    </source>
</reference>
<evidence type="ECO:0000313" key="23">
    <source>
        <dbReference type="Proteomes" id="UP000192247"/>
    </source>
</evidence>
<evidence type="ECO:0000256" key="4">
    <source>
        <dbReference type="ARBA" id="ARBA00008501"/>
    </source>
</evidence>
<comment type="caution">
    <text evidence="22">The sequence shown here is derived from an EMBL/GenBank/DDBJ whole genome shotgun (WGS) entry which is preliminary data.</text>
</comment>
<dbReference type="AlphaFoldDB" id="A0A1V9XNT4"/>
<keyword evidence="10 19" id="KW-0812">Transmembrane</keyword>
<protein>
    <submittedName>
        <fullName evidence="22">Putative ferric-chelate reductase 1-like</fullName>
    </submittedName>
</protein>
<dbReference type="EMBL" id="MNPL01006745">
    <property type="protein sequence ID" value="OQR75164.1"/>
    <property type="molecule type" value="Genomic_DNA"/>
</dbReference>
<evidence type="ECO:0000256" key="1">
    <source>
        <dbReference type="ARBA" id="ARBA00001970"/>
    </source>
</evidence>
<evidence type="ECO:0000313" key="22">
    <source>
        <dbReference type="EMBL" id="OQR75164.1"/>
    </source>
</evidence>
<evidence type="ECO:0000256" key="6">
    <source>
        <dbReference type="ARBA" id="ARBA00022448"/>
    </source>
</evidence>
<evidence type="ECO:0000256" key="10">
    <source>
        <dbReference type="ARBA" id="ARBA00022692"/>
    </source>
</evidence>
<feature type="transmembrane region" description="Helical" evidence="19">
    <location>
        <begin position="449"/>
        <end position="469"/>
    </location>
</feature>
<dbReference type="FunCoup" id="A0A1V9XNT4">
    <property type="interactions" value="60"/>
</dbReference>
<dbReference type="GO" id="GO:0016020">
    <property type="term" value="C:membrane"/>
    <property type="evidence" value="ECO:0007669"/>
    <property type="project" value="UniProtKB-SubCell"/>
</dbReference>
<keyword evidence="16" id="KW-0044">Antibiotic</keyword>
<evidence type="ECO:0000256" key="3">
    <source>
        <dbReference type="ARBA" id="ARBA00004613"/>
    </source>
</evidence>
<dbReference type="PROSITE" id="PS51019">
    <property type="entry name" value="REELIN"/>
    <property type="match status" value="1"/>
</dbReference>
<evidence type="ECO:0000256" key="7">
    <source>
        <dbReference type="ARBA" id="ARBA00022525"/>
    </source>
</evidence>
<feature type="transmembrane region" description="Helical" evidence="19">
    <location>
        <begin position="514"/>
        <end position="533"/>
    </location>
</feature>
<dbReference type="PROSITE" id="PS50939">
    <property type="entry name" value="CYTOCHROME_B561"/>
    <property type="match status" value="1"/>
</dbReference>
<keyword evidence="14 19" id="KW-1133">Transmembrane helix</keyword>
<keyword evidence="13" id="KW-0249">Electron transport</keyword>
<dbReference type="SMART" id="SM00665">
    <property type="entry name" value="B561"/>
    <property type="match status" value="1"/>
</dbReference>
<sequence length="612" mass="67774">MDMQRRLITELNMVSILAVVAVVFSVATTVVQIADGYPSGAPTGTCLTLLPRHSGEPQTNASPYRIEVNTRGTEVQIDLVGNEPFRGFLLNARLASDPQRIVPGTFSSAVDPNAQTLDCLGERASGLTHADGNDKSAIRAVWTPAAEFSGQIIFMGAVVKSFNHFWSALRSTEVSVRGSGTARQRPRIPDYVYDNCGRREGCFGLPVNCIAQRKCDLVLGYREEPGYGYFFQMISLAAANKYVAAGLSQDNLMGDDAVVECIDVQSSLDIRESWNKASSNKGNEVQPLSNIQKVAQSSHDGVQTCQWRRPYITAVKSRTYDLRDRFYVLLAIGNMRENGDKHYHDSALASSALVDFSAIRVERGDNSQLWVQAHATLMTSAWLFTASMGMMLARHFKNVWEDKMPCGVKMWFACHRVFMVLTLLLSLAGVAIMFYRFGKFNSQAGWHPIFGLICVGLCICQPIMALFRCHPGTKRRPLFNWAHWFVGNAAQIIGVVAIFLAADLPRASLQNVHWFIWLIVAFVVFHVLSHLLLQIHGFSVDKRVSAVPDIHLQTMGSNNTGMMSPSAMVETKDSPGSDFRRFMLGIYIIGLLFIVGAMLAVIWLTGSDLLQL</sequence>
<keyword evidence="12" id="KW-0391">Immunity</keyword>
<feature type="transmembrane region" description="Helical" evidence="19">
    <location>
        <begin position="481"/>
        <end position="502"/>
    </location>
</feature>
<feature type="transmembrane region" description="Helical" evidence="19">
    <location>
        <begin position="369"/>
        <end position="392"/>
    </location>
</feature>
<name>A0A1V9XNT4_9ACAR</name>
<dbReference type="InterPro" id="IPR051237">
    <property type="entry name" value="Ferric-chelate_Red/DefProt"/>
</dbReference>
<evidence type="ECO:0000256" key="17">
    <source>
        <dbReference type="ARBA" id="ARBA00023136"/>
    </source>
</evidence>
<comment type="similarity">
    <text evidence="4">Belongs to the insect defense protein family.</text>
</comment>
<comment type="subcellular location">
    <subcellularLocation>
        <location evidence="2">Membrane</location>
        <topology evidence="2">Multi-pass membrane protein</topology>
    </subcellularLocation>
    <subcellularLocation>
        <location evidence="3">Secreted</location>
    </subcellularLocation>
</comment>
<evidence type="ECO:0000256" key="11">
    <source>
        <dbReference type="ARBA" id="ARBA00022729"/>
    </source>
</evidence>
<proteinExistence type="inferred from homology"/>
<evidence type="ECO:0000256" key="15">
    <source>
        <dbReference type="ARBA" id="ARBA00023004"/>
    </source>
</evidence>
<dbReference type="Gene3D" id="2.60.40.4060">
    <property type="entry name" value="Reeler domain"/>
    <property type="match status" value="1"/>
</dbReference>
<evidence type="ECO:0000259" key="21">
    <source>
        <dbReference type="PROSITE" id="PS51019"/>
    </source>
</evidence>
<dbReference type="SMART" id="SM00664">
    <property type="entry name" value="DoH"/>
    <property type="match status" value="1"/>
</dbReference>
<evidence type="ECO:0000256" key="8">
    <source>
        <dbReference type="ARBA" id="ARBA00022529"/>
    </source>
</evidence>
<keyword evidence="8" id="KW-0929">Antimicrobial</keyword>
<keyword evidence="9" id="KW-0399">Innate immunity</keyword>
<keyword evidence="11" id="KW-0732">Signal</keyword>